<protein>
    <submittedName>
        <fullName evidence="1">Uncharacterized protein</fullName>
    </submittedName>
</protein>
<keyword evidence="2" id="KW-1185">Reference proteome</keyword>
<accession>A0A1G5PRT8</accession>
<evidence type="ECO:0000313" key="2">
    <source>
        <dbReference type="Proteomes" id="UP000199648"/>
    </source>
</evidence>
<proteinExistence type="predicted"/>
<dbReference type="AlphaFoldDB" id="A0A1G5PRT8"/>
<name>A0A1G5PRT8_9GAMM</name>
<reference evidence="1 2" key="1">
    <citation type="submission" date="2016-10" db="EMBL/GenBank/DDBJ databases">
        <authorList>
            <person name="de Groot N.N."/>
        </authorList>
    </citation>
    <scope>NUCLEOTIDE SEQUENCE [LARGE SCALE GENOMIC DNA]</scope>
    <source>
        <strain evidence="1 2">HLD2</strain>
    </source>
</reference>
<dbReference type="OrthoDB" id="9792294at2"/>
<dbReference type="EMBL" id="FMWD01000002">
    <property type="protein sequence ID" value="SCZ51759.1"/>
    <property type="molecule type" value="Genomic_DNA"/>
</dbReference>
<dbReference type="STRING" id="415747.SAMN03097708_00579"/>
<sequence length="146" mass="16384">MDEHEFKKVHDEVNDRPCVFAKAVLRGCAACSRSEKVLIAEREAIACQSPGGHQRCSDLVAHLRENALFALHLRQLDGPLPHGKEMKVECGGLLGLNSVAEGADAEHVEDIDALVGESLTRWHGFEQLPYSRISQWVVKYQSRRRR</sequence>
<evidence type="ECO:0000313" key="1">
    <source>
        <dbReference type="EMBL" id="SCZ51759.1"/>
    </source>
</evidence>
<dbReference type="RefSeq" id="WP_092992448.1">
    <property type="nucleotide sequence ID" value="NZ_FMWD01000002.1"/>
</dbReference>
<gene>
    <name evidence="1" type="ORF">SAMN03097708_00579</name>
</gene>
<dbReference type="Proteomes" id="UP000199648">
    <property type="component" value="Unassembled WGS sequence"/>
</dbReference>
<organism evidence="1 2">
    <name type="scientific">Thiohalomonas denitrificans</name>
    <dbReference type="NCBI Taxonomy" id="415747"/>
    <lineage>
        <taxon>Bacteria</taxon>
        <taxon>Pseudomonadati</taxon>
        <taxon>Pseudomonadota</taxon>
        <taxon>Gammaproteobacteria</taxon>
        <taxon>Thiohalomonadales</taxon>
        <taxon>Thiohalomonadaceae</taxon>
        <taxon>Thiohalomonas</taxon>
    </lineage>
</organism>